<dbReference type="Proteomes" id="UP000826234">
    <property type="component" value="Unassembled WGS sequence"/>
</dbReference>
<evidence type="ECO:0000313" key="2">
    <source>
        <dbReference type="EMBL" id="KAH0626410.1"/>
    </source>
</evidence>
<dbReference type="InterPro" id="IPR003131">
    <property type="entry name" value="T1-type_BTB"/>
</dbReference>
<dbReference type="Gene3D" id="3.30.710.10">
    <property type="entry name" value="Potassium Channel Kv1.1, Chain A"/>
    <property type="match status" value="1"/>
</dbReference>
<sequence length="185" mass="20134">VAMSAEATTDQVSPLENCAPLVPTQQRRDGGGGAAGVTFDLKPLNPSSKYVKLNVGGSLHYTTVQTLTKQDTMLKAMFSGRMEVLTDSEGRTIGVSVILFCLCAQVEFPEARIFEETLNILIYETPRVPDRALLEATGGVAGGGGGPLRAGDDEDGREHRVRRIHVRRHIMHDERPHGHQAVFKD</sequence>
<feature type="domain" description="Potassium channel tetramerisation-type BTB" evidence="1">
    <location>
        <begin position="51"/>
        <end position="89"/>
    </location>
</feature>
<keyword evidence="3" id="KW-1185">Reference proteome</keyword>
<dbReference type="Pfam" id="PF02214">
    <property type="entry name" value="BTB_2"/>
    <property type="match status" value="1"/>
</dbReference>
<organism evidence="2 3">
    <name type="scientific">Phrynosoma platyrhinos</name>
    <name type="common">Desert horned lizard</name>
    <dbReference type="NCBI Taxonomy" id="52577"/>
    <lineage>
        <taxon>Eukaryota</taxon>
        <taxon>Metazoa</taxon>
        <taxon>Chordata</taxon>
        <taxon>Craniata</taxon>
        <taxon>Vertebrata</taxon>
        <taxon>Euteleostomi</taxon>
        <taxon>Lepidosauria</taxon>
        <taxon>Squamata</taxon>
        <taxon>Bifurcata</taxon>
        <taxon>Unidentata</taxon>
        <taxon>Episquamata</taxon>
        <taxon>Toxicofera</taxon>
        <taxon>Iguania</taxon>
        <taxon>Phrynosomatidae</taxon>
        <taxon>Phrynosomatinae</taxon>
        <taxon>Phrynosoma</taxon>
    </lineage>
</organism>
<dbReference type="InterPro" id="IPR045068">
    <property type="entry name" value="BACURD1-3"/>
</dbReference>
<comment type="caution">
    <text evidence="2">The sequence shown here is derived from an EMBL/GenBank/DDBJ whole genome shotgun (WGS) entry which is preliminary data.</text>
</comment>
<dbReference type="InterPro" id="IPR011333">
    <property type="entry name" value="SKP1/BTB/POZ_sf"/>
</dbReference>
<reference evidence="2 3" key="1">
    <citation type="journal article" date="2022" name="Gigascience">
        <title>A chromosome-level genome assembly and annotation of the desert horned lizard, Phrynosoma platyrhinos, provides insight into chromosomal rearrangements among reptiles.</title>
        <authorList>
            <person name="Koochekian N."/>
            <person name="Ascanio A."/>
            <person name="Farleigh K."/>
            <person name="Card D.C."/>
            <person name="Schield D.R."/>
            <person name="Castoe T.A."/>
            <person name="Jezkova T."/>
        </authorList>
    </citation>
    <scope>NUCLEOTIDE SEQUENCE [LARGE SCALE GENOMIC DNA]</scope>
    <source>
        <tissue evidence="2">Liver</tissue>
    </source>
</reference>
<protein>
    <recommendedName>
        <fullName evidence="1">Potassium channel tetramerisation-type BTB domain-containing protein</fullName>
    </recommendedName>
</protein>
<dbReference type="PANTHER" id="PTHR11145:SF18">
    <property type="entry name" value="BTB_POZ DOMAIN-CONTAINING ADAPTER FOR CUL3-MEDIATED RHOA DEGRADATION PROTEIN 1"/>
    <property type="match status" value="1"/>
</dbReference>
<dbReference type="PANTHER" id="PTHR11145">
    <property type="entry name" value="BTB/POZ DOMAIN-CONTAINING ADAPTER FOR CUL3-MEDIATED RHOA DEGRADATION PROTEIN FAMILY MEMBER"/>
    <property type="match status" value="1"/>
</dbReference>
<dbReference type="EMBL" id="JAIPUX010000521">
    <property type="protein sequence ID" value="KAH0626410.1"/>
    <property type="molecule type" value="Genomic_DNA"/>
</dbReference>
<evidence type="ECO:0000313" key="3">
    <source>
        <dbReference type="Proteomes" id="UP000826234"/>
    </source>
</evidence>
<gene>
    <name evidence="2" type="ORF">JD844_001371</name>
</gene>
<proteinExistence type="predicted"/>
<accession>A0ABQ7T9L5</accession>
<evidence type="ECO:0000259" key="1">
    <source>
        <dbReference type="Pfam" id="PF02214"/>
    </source>
</evidence>
<name>A0ABQ7T9L5_PHRPL</name>
<dbReference type="SUPFAM" id="SSF54695">
    <property type="entry name" value="POZ domain"/>
    <property type="match status" value="1"/>
</dbReference>
<feature type="non-terminal residue" evidence="2">
    <location>
        <position position="1"/>
    </location>
</feature>